<dbReference type="GO" id="GO:0005507">
    <property type="term" value="F:copper ion binding"/>
    <property type="evidence" value="ECO:0007669"/>
    <property type="project" value="InterPro"/>
</dbReference>
<evidence type="ECO:0000313" key="1">
    <source>
        <dbReference type="EMBL" id="RDW23105.1"/>
    </source>
</evidence>
<evidence type="ECO:0008006" key="3">
    <source>
        <dbReference type="Google" id="ProtNLM"/>
    </source>
</evidence>
<protein>
    <recommendedName>
        <fullName evidence="3">Metallothionein</fullName>
    </recommendedName>
</protein>
<sequence>MGFSSAMFGASLISNSISSESNFNKRDLVNNCCCSSQNMPDTCACKKCGCKACKY</sequence>
<reference evidence="1 2" key="1">
    <citation type="submission" date="2018-07" db="EMBL/GenBank/DDBJ databases">
        <title>Draft Genome Assemblies for Five Robust Yarrowia lipolytica Strains Exhibiting High Lipid Production and Pentose Sugar Utilization and Sugar Alcohol Secretion from Undetoxified Lignocellulosic Biomass Hydrolysates.</title>
        <authorList>
            <consortium name="DOE Joint Genome Institute"/>
            <person name="Walker C."/>
            <person name="Ryu S."/>
            <person name="Na H."/>
            <person name="Zane M."/>
            <person name="LaButti K."/>
            <person name="Lipzen A."/>
            <person name="Haridas S."/>
            <person name="Barry K."/>
            <person name="Grigoriev I.V."/>
            <person name="Quarterman J."/>
            <person name="Slininger P."/>
            <person name="Dien B."/>
            <person name="Trinh C.T."/>
        </authorList>
    </citation>
    <scope>NUCLEOTIDE SEQUENCE [LARGE SCALE GENOMIC DNA]</scope>
    <source>
        <strain evidence="1 2">YB392</strain>
    </source>
</reference>
<proteinExistence type="predicted"/>
<accession>A0A371BYD5</accession>
<gene>
    <name evidence="1" type="ORF">B0I71DRAFT_149330</name>
</gene>
<dbReference type="InterPro" id="IPR000869">
    <property type="entry name" value="Metalthion_11"/>
</dbReference>
<dbReference type="Pfam" id="PF02066">
    <property type="entry name" value="Metallothio_11"/>
    <property type="match status" value="1"/>
</dbReference>
<dbReference type="EMBL" id="KZ859113">
    <property type="protein sequence ID" value="RDW23105.1"/>
    <property type="molecule type" value="Genomic_DNA"/>
</dbReference>
<dbReference type="PRINTS" id="PR00874">
    <property type="entry name" value="MTFUNGIIV"/>
</dbReference>
<evidence type="ECO:0000313" key="2">
    <source>
        <dbReference type="Proteomes" id="UP000256601"/>
    </source>
</evidence>
<organism evidence="1 2">
    <name type="scientific">Yarrowia lipolytica</name>
    <name type="common">Candida lipolytica</name>
    <dbReference type="NCBI Taxonomy" id="4952"/>
    <lineage>
        <taxon>Eukaryota</taxon>
        <taxon>Fungi</taxon>
        <taxon>Dikarya</taxon>
        <taxon>Ascomycota</taxon>
        <taxon>Saccharomycotina</taxon>
        <taxon>Dipodascomycetes</taxon>
        <taxon>Dipodascales</taxon>
        <taxon>Dipodascales incertae sedis</taxon>
        <taxon>Yarrowia</taxon>
    </lineage>
</organism>
<name>A0A371BYD5_YARLL</name>
<dbReference type="AlphaFoldDB" id="A0A371BYD5"/>
<dbReference type="Proteomes" id="UP000256601">
    <property type="component" value="Unassembled WGS sequence"/>
</dbReference>